<name>A0A834I7N1_RHYFE</name>
<dbReference type="Proteomes" id="UP000625711">
    <property type="component" value="Unassembled WGS sequence"/>
</dbReference>
<gene>
    <name evidence="1" type="ORF">GWI33_014288</name>
</gene>
<sequence>MSSKENTATKETRTKHKKVDCVSKGYHRCGIRHRTLATYVLASHVTSFHFPRRSEEKARWMRNEIARRDLNEVQQREPIGFLQDQTG</sequence>
<organism evidence="1 2">
    <name type="scientific">Rhynchophorus ferrugineus</name>
    <name type="common">Red palm weevil</name>
    <name type="synonym">Curculio ferrugineus</name>
    <dbReference type="NCBI Taxonomy" id="354439"/>
    <lineage>
        <taxon>Eukaryota</taxon>
        <taxon>Metazoa</taxon>
        <taxon>Ecdysozoa</taxon>
        <taxon>Arthropoda</taxon>
        <taxon>Hexapoda</taxon>
        <taxon>Insecta</taxon>
        <taxon>Pterygota</taxon>
        <taxon>Neoptera</taxon>
        <taxon>Endopterygota</taxon>
        <taxon>Coleoptera</taxon>
        <taxon>Polyphaga</taxon>
        <taxon>Cucujiformia</taxon>
        <taxon>Curculionidae</taxon>
        <taxon>Dryophthorinae</taxon>
        <taxon>Rhynchophorus</taxon>
    </lineage>
</organism>
<protein>
    <submittedName>
        <fullName evidence="1">Uncharacterized protein</fullName>
    </submittedName>
</protein>
<dbReference type="AlphaFoldDB" id="A0A834I7N1"/>
<evidence type="ECO:0000313" key="2">
    <source>
        <dbReference type="Proteomes" id="UP000625711"/>
    </source>
</evidence>
<accession>A0A834I7N1</accession>
<reference evidence="1" key="1">
    <citation type="submission" date="2020-08" db="EMBL/GenBank/DDBJ databases">
        <title>Genome sequencing and assembly of the red palm weevil Rhynchophorus ferrugineus.</title>
        <authorList>
            <person name="Dias G.B."/>
            <person name="Bergman C.M."/>
            <person name="Manee M."/>
        </authorList>
    </citation>
    <scope>NUCLEOTIDE SEQUENCE</scope>
    <source>
        <strain evidence="1">AA-2017</strain>
        <tissue evidence="1">Whole larva</tissue>
    </source>
</reference>
<comment type="caution">
    <text evidence="1">The sequence shown here is derived from an EMBL/GenBank/DDBJ whole genome shotgun (WGS) entry which is preliminary data.</text>
</comment>
<keyword evidence="2" id="KW-1185">Reference proteome</keyword>
<evidence type="ECO:0000313" key="1">
    <source>
        <dbReference type="EMBL" id="KAF7272965.1"/>
    </source>
</evidence>
<dbReference type="EMBL" id="JAACXV010013634">
    <property type="protein sequence ID" value="KAF7272965.1"/>
    <property type="molecule type" value="Genomic_DNA"/>
</dbReference>
<proteinExistence type="predicted"/>